<dbReference type="InterPro" id="IPR049326">
    <property type="entry name" value="Rhodopsin_dom_fungi"/>
</dbReference>
<dbReference type="GO" id="GO:0016020">
    <property type="term" value="C:membrane"/>
    <property type="evidence" value="ECO:0007669"/>
    <property type="project" value="UniProtKB-SubCell"/>
</dbReference>
<accession>A0A395P1E1</accession>
<dbReference type="Proteomes" id="UP000266272">
    <property type="component" value="Unassembled WGS sequence"/>
</dbReference>
<evidence type="ECO:0000256" key="2">
    <source>
        <dbReference type="ARBA" id="ARBA00022692"/>
    </source>
</evidence>
<dbReference type="AlphaFoldDB" id="A0A395P1E1"/>
<sequence length="345" mass="38413">MDRDFMEQLWSQRHYGTPLAVIFMVLPTIAVGLRLYAKITARQPIELSDYFSIAAWANTAGFFISLLVAVYLPASFLDNPDGIDVPVSKITFSLNLLWAGACYCCKLSILCLYYRLLSTPSSTFRLVVQGMFILTACIGIASCLGFLLIFRDLSWWWTTGLRSQPQALAQEIKMNEAIDILSLLTDTILFIMPLPVIRKLSLDKNKKRLLIALFSLGFLTCIEVVVRIITTYGFSGALDAIQVQSILMGIEPAMGITLCSLPVFLRLFRKGDHGSSGRNYASGERGNFYSLGPMSAKRSTRDPDGALLDSTLGKPKPVLVQTEITIHSSRSEYNDSLESQEGYWK</sequence>
<feature type="transmembrane region" description="Helical" evidence="7">
    <location>
        <begin position="246"/>
        <end position="268"/>
    </location>
</feature>
<gene>
    <name evidence="9" type="ORF">TARUN_8</name>
</gene>
<dbReference type="EMBL" id="PXOA01000004">
    <property type="protein sequence ID" value="RFU82175.1"/>
    <property type="molecule type" value="Genomic_DNA"/>
</dbReference>
<feature type="transmembrane region" description="Helical" evidence="7">
    <location>
        <begin position="92"/>
        <end position="114"/>
    </location>
</feature>
<feature type="domain" description="Rhodopsin" evidence="8">
    <location>
        <begin position="33"/>
        <end position="269"/>
    </location>
</feature>
<evidence type="ECO:0000256" key="7">
    <source>
        <dbReference type="SAM" id="Phobius"/>
    </source>
</evidence>
<dbReference type="STRING" id="490622.A0A395P1E1"/>
<evidence type="ECO:0000313" key="10">
    <source>
        <dbReference type="Proteomes" id="UP000266272"/>
    </source>
</evidence>
<dbReference type="InterPro" id="IPR052337">
    <property type="entry name" value="SAT4-like"/>
</dbReference>
<evidence type="ECO:0000256" key="1">
    <source>
        <dbReference type="ARBA" id="ARBA00004141"/>
    </source>
</evidence>
<reference evidence="9 10" key="1">
    <citation type="journal article" date="2018" name="PLoS Pathog.">
        <title>Evolution of structural diversity of trichothecenes, a family of toxins produced by plant pathogenic and entomopathogenic fungi.</title>
        <authorList>
            <person name="Proctor R.H."/>
            <person name="McCormick S.P."/>
            <person name="Kim H.S."/>
            <person name="Cardoza R.E."/>
            <person name="Stanley A.M."/>
            <person name="Lindo L."/>
            <person name="Kelly A."/>
            <person name="Brown D.W."/>
            <person name="Lee T."/>
            <person name="Vaughan M.M."/>
            <person name="Alexander N.J."/>
            <person name="Busman M."/>
            <person name="Gutierrez S."/>
        </authorList>
    </citation>
    <scope>NUCLEOTIDE SEQUENCE [LARGE SCALE GENOMIC DNA]</scope>
    <source>
        <strain evidence="9 10">IBT 40837</strain>
    </source>
</reference>
<keyword evidence="10" id="KW-1185">Reference proteome</keyword>
<evidence type="ECO:0000256" key="5">
    <source>
        <dbReference type="ARBA" id="ARBA00038359"/>
    </source>
</evidence>
<feature type="transmembrane region" description="Helical" evidence="7">
    <location>
        <begin position="177"/>
        <end position="197"/>
    </location>
</feature>
<feature type="region of interest" description="Disordered" evidence="6">
    <location>
        <begin position="293"/>
        <end position="314"/>
    </location>
</feature>
<dbReference type="OrthoDB" id="5421689at2759"/>
<dbReference type="PANTHER" id="PTHR33048:SF57">
    <property type="entry name" value="INTEGRAL MEMBRANE PROTEIN-RELATED"/>
    <property type="match status" value="1"/>
</dbReference>
<comment type="caution">
    <text evidence="9">The sequence shown here is derived from an EMBL/GenBank/DDBJ whole genome shotgun (WGS) entry which is preliminary data.</text>
</comment>
<keyword evidence="4 7" id="KW-0472">Membrane</keyword>
<organism evidence="9 10">
    <name type="scientific">Trichoderma arundinaceum</name>
    <dbReference type="NCBI Taxonomy" id="490622"/>
    <lineage>
        <taxon>Eukaryota</taxon>
        <taxon>Fungi</taxon>
        <taxon>Dikarya</taxon>
        <taxon>Ascomycota</taxon>
        <taxon>Pezizomycotina</taxon>
        <taxon>Sordariomycetes</taxon>
        <taxon>Hypocreomycetidae</taxon>
        <taxon>Hypocreales</taxon>
        <taxon>Hypocreaceae</taxon>
        <taxon>Trichoderma</taxon>
    </lineage>
</organism>
<dbReference type="PANTHER" id="PTHR33048">
    <property type="entry name" value="PTH11-LIKE INTEGRAL MEMBRANE PROTEIN (AFU_ORTHOLOGUE AFUA_5G11245)"/>
    <property type="match status" value="1"/>
</dbReference>
<evidence type="ECO:0000256" key="4">
    <source>
        <dbReference type="ARBA" id="ARBA00023136"/>
    </source>
</evidence>
<evidence type="ECO:0000256" key="6">
    <source>
        <dbReference type="SAM" id="MobiDB-lite"/>
    </source>
</evidence>
<name>A0A395P1E1_TRIAR</name>
<evidence type="ECO:0000259" key="8">
    <source>
        <dbReference type="Pfam" id="PF20684"/>
    </source>
</evidence>
<feature type="transmembrane region" description="Helical" evidence="7">
    <location>
        <begin position="49"/>
        <end position="72"/>
    </location>
</feature>
<proteinExistence type="inferred from homology"/>
<dbReference type="Pfam" id="PF20684">
    <property type="entry name" value="Fung_rhodopsin"/>
    <property type="match status" value="1"/>
</dbReference>
<comment type="subcellular location">
    <subcellularLocation>
        <location evidence="1">Membrane</location>
        <topology evidence="1">Multi-pass membrane protein</topology>
    </subcellularLocation>
</comment>
<comment type="similarity">
    <text evidence="5">Belongs to the SAT4 family.</text>
</comment>
<protein>
    <submittedName>
        <fullName evidence="9">Integral membrane protein</fullName>
    </submittedName>
</protein>
<keyword evidence="2 7" id="KW-0812">Transmembrane</keyword>
<feature type="transmembrane region" description="Helical" evidence="7">
    <location>
        <begin position="15"/>
        <end position="37"/>
    </location>
</feature>
<feature type="transmembrane region" description="Helical" evidence="7">
    <location>
        <begin position="209"/>
        <end position="234"/>
    </location>
</feature>
<feature type="transmembrane region" description="Helical" evidence="7">
    <location>
        <begin position="126"/>
        <end position="150"/>
    </location>
</feature>
<evidence type="ECO:0000313" key="9">
    <source>
        <dbReference type="EMBL" id="RFU82175.1"/>
    </source>
</evidence>
<keyword evidence="3 7" id="KW-1133">Transmembrane helix</keyword>
<evidence type="ECO:0000256" key="3">
    <source>
        <dbReference type="ARBA" id="ARBA00022989"/>
    </source>
</evidence>